<dbReference type="AlphaFoldDB" id="A0A017TFX0"/>
<feature type="transmembrane region" description="Helical" evidence="1">
    <location>
        <begin position="6"/>
        <end position="23"/>
    </location>
</feature>
<reference evidence="2 3" key="1">
    <citation type="submission" date="2013-05" db="EMBL/GenBank/DDBJ databases">
        <title>Genome assembly of Chondromyces apiculatus DSM 436.</title>
        <authorList>
            <person name="Sharma G."/>
            <person name="Khatri I."/>
            <person name="Kaur C."/>
            <person name="Mayilraj S."/>
            <person name="Subramanian S."/>
        </authorList>
    </citation>
    <scope>NUCLEOTIDE SEQUENCE [LARGE SCALE GENOMIC DNA]</scope>
    <source>
        <strain evidence="2 3">DSM 436</strain>
    </source>
</reference>
<comment type="caution">
    <text evidence="2">The sequence shown here is derived from an EMBL/GenBank/DDBJ whole genome shotgun (WGS) entry which is preliminary data.</text>
</comment>
<organism evidence="2 3">
    <name type="scientific">Chondromyces apiculatus DSM 436</name>
    <dbReference type="NCBI Taxonomy" id="1192034"/>
    <lineage>
        <taxon>Bacteria</taxon>
        <taxon>Pseudomonadati</taxon>
        <taxon>Myxococcota</taxon>
        <taxon>Polyangia</taxon>
        <taxon>Polyangiales</taxon>
        <taxon>Polyangiaceae</taxon>
        <taxon>Chondromyces</taxon>
    </lineage>
</organism>
<dbReference type="eggNOG" id="ENOG50347D0">
    <property type="taxonomic scope" value="Bacteria"/>
</dbReference>
<feature type="transmembrane region" description="Helical" evidence="1">
    <location>
        <begin position="210"/>
        <end position="230"/>
    </location>
</feature>
<evidence type="ECO:0000313" key="2">
    <source>
        <dbReference type="EMBL" id="EYF07720.1"/>
    </source>
</evidence>
<dbReference type="RefSeq" id="WP_044237275.1">
    <property type="nucleotide sequence ID" value="NZ_ASRX01000008.1"/>
</dbReference>
<name>A0A017TFX0_9BACT</name>
<evidence type="ECO:0000313" key="3">
    <source>
        <dbReference type="Proteomes" id="UP000019678"/>
    </source>
</evidence>
<evidence type="ECO:0000256" key="1">
    <source>
        <dbReference type="SAM" id="Phobius"/>
    </source>
</evidence>
<dbReference type="OrthoDB" id="180469at2"/>
<keyword evidence="1" id="KW-0472">Membrane</keyword>
<dbReference type="Proteomes" id="UP000019678">
    <property type="component" value="Unassembled WGS sequence"/>
</dbReference>
<keyword evidence="3" id="KW-1185">Reference proteome</keyword>
<gene>
    <name evidence="2" type="ORF">CAP_8221</name>
</gene>
<feature type="transmembrane region" description="Helical" evidence="1">
    <location>
        <begin position="181"/>
        <end position="204"/>
    </location>
</feature>
<dbReference type="STRING" id="1192034.CAP_8221"/>
<sequence>MTDGQALYLTLLVLIVLEAVAWVPRGAVALVARGARTRAHVALPHRTLGNARGGAVLGVPLLPSAATFLVPQWPVSLAPQGVLGAVAECLEPAERPPHTGLFRRFDAITRVTVLGNEVRLDGELLVQAATPALAAQVAAFLDQLRKLPEDARAAAIDAHLAAQLDLDAARARVTSFYRETAWLRGAGLALALVALVVAPALFVHFGPERAWLPVLLALYLGTFAITALWLRAYPRVAPESRLGRWSSAFMLALLPVSAMRAVDALARVALTGVHPLAAAAALVPRDDLTPFVAHLLRDARWPLRPACPGDDPEAQAVEAAYRQALGRHLDTLVRALGLDPDALAAVPPPSGEIDDERCCPRCHACYGAGAATCEDCGGIPLVRA</sequence>
<dbReference type="EMBL" id="ASRX01000008">
    <property type="protein sequence ID" value="EYF07720.1"/>
    <property type="molecule type" value="Genomic_DNA"/>
</dbReference>
<proteinExistence type="predicted"/>
<keyword evidence="1" id="KW-0812">Transmembrane</keyword>
<accession>A0A017TFX0</accession>
<protein>
    <submittedName>
        <fullName evidence="2">Uncharacterized protein</fullName>
    </submittedName>
</protein>
<keyword evidence="1" id="KW-1133">Transmembrane helix</keyword>